<dbReference type="EMBL" id="BAABUK010000020">
    <property type="protein sequence ID" value="GAA5814233.1"/>
    <property type="molecule type" value="Genomic_DNA"/>
</dbReference>
<accession>A0ABP9Z537</accession>
<proteinExistence type="predicted"/>
<reference evidence="1 2" key="1">
    <citation type="submission" date="2024-04" db="EMBL/GenBank/DDBJ databases">
        <title>genome sequences of Mucor flavus KT1a and Helicostylum pulchrum KT1b strains isolated from the surface of a dry-aged beef.</title>
        <authorList>
            <person name="Toyotome T."/>
            <person name="Hosono M."/>
            <person name="Torimaru M."/>
            <person name="Fukuda K."/>
            <person name="Mikami N."/>
        </authorList>
    </citation>
    <scope>NUCLEOTIDE SEQUENCE [LARGE SCALE GENOMIC DNA]</scope>
    <source>
        <strain evidence="1 2">KT1a</strain>
    </source>
</reference>
<organism evidence="1 2">
    <name type="scientific">Mucor flavus</name>
    <dbReference type="NCBI Taxonomy" id="439312"/>
    <lineage>
        <taxon>Eukaryota</taxon>
        <taxon>Fungi</taxon>
        <taxon>Fungi incertae sedis</taxon>
        <taxon>Mucoromycota</taxon>
        <taxon>Mucoromycotina</taxon>
        <taxon>Mucoromycetes</taxon>
        <taxon>Mucorales</taxon>
        <taxon>Mucorineae</taxon>
        <taxon>Mucoraceae</taxon>
        <taxon>Mucor</taxon>
    </lineage>
</organism>
<gene>
    <name evidence="1" type="ORF">MFLAVUS_007727</name>
</gene>
<sequence>MDAEVDILFKVGGNEYGVCKAGKYDVTIVDDEYIDDGLFKLPKTLRDMLSILVQKNPNKVNNLYTIGFLAMDVPVGHSITRLNKTPIFEFPSSVEVMSIDFLPLLELTWKGKELIKLAHQSLNDRKRKTIEFTADSSSTTPSLRYSFVRRSATL</sequence>
<evidence type="ECO:0000313" key="1">
    <source>
        <dbReference type="EMBL" id="GAA5814233.1"/>
    </source>
</evidence>
<keyword evidence="2" id="KW-1185">Reference proteome</keyword>
<protein>
    <submittedName>
        <fullName evidence="1">Uncharacterized protein</fullName>
    </submittedName>
</protein>
<evidence type="ECO:0000313" key="2">
    <source>
        <dbReference type="Proteomes" id="UP001473302"/>
    </source>
</evidence>
<name>A0ABP9Z537_9FUNG</name>
<dbReference type="Proteomes" id="UP001473302">
    <property type="component" value="Unassembled WGS sequence"/>
</dbReference>
<comment type="caution">
    <text evidence="1">The sequence shown here is derived from an EMBL/GenBank/DDBJ whole genome shotgun (WGS) entry which is preliminary data.</text>
</comment>